<organism evidence="1 2">
    <name type="scientific">Araneus ventricosus</name>
    <name type="common">Orbweaver spider</name>
    <name type="synonym">Epeira ventricosa</name>
    <dbReference type="NCBI Taxonomy" id="182803"/>
    <lineage>
        <taxon>Eukaryota</taxon>
        <taxon>Metazoa</taxon>
        <taxon>Ecdysozoa</taxon>
        <taxon>Arthropoda</taxon>
        <taxon>Chelicerata</taxon>
        <taxon>Arachnida</taxon>
        <taxon>Araneae</taxon>
        <taxon>Araneomorphae</taxon>
        <taxon>Entelegynae</taxon>
        <taxon>Araneoidea</taxon>
        <taxon>Araneidae</taxon>
        <taxon>Araneus</taxon>
    </lineage>
</organism>
<comment type="caution">
    <text evidence="1">The sequence shown here is derived from an EMBL/GenBank/DDBJ whole genome shotgun (WGS) entry which is preliminary data.</text>
</comment>
<dbReference type="EMBL" id="BGPR01053638">
    <property type="protein sequence ID" value="GBO30472.1"/>
    <property type="molecule type" value="Genomic_DNA"/>
</dbReference>
<protein>
    <submittedName>
        <fullName evidence="1">Uncharacterized protein</fullName>
    </submittedName>
</protein>
<evidence type="ECO:0000313" key="1">
    <source>
        <dbReference type="EMBL" id="GBO30472.1"/>
    </source>
</evidence>
<name>A0A4Y2W0I9_ARAVE</name>
<evidence type="ECO:0000313" key="2">
    <source>
        <dbReference type="Proteomes" id="UP000499080"/>
    </source>
</evidence>
<accession>A0A4Y2W0I9</accession>
<dbReference type="AlphaFoldDB" id="A0A4Y2W0I9"/>
<gene>
    <name evidence="1" type="ORF">AVEN_27595_1</name>
</gene>
<dbReference type="Proteomes" id="UP000499080">
    <property type="component" value="Unassembled WGS sequence"/>
</dbReference>
<keyword evidence="2" id="KW-1185">Reference proteome</keyword>
<sequence length="117" mass="13867">MLELELRVTITININQPQKPSYDVAVSVEITVWDLYHDFSFFIYNYRDSVNQREKRVLAPLSSRRSFELQKQRYHSRTHITTGGRFTERRLKPRWRGGAKCDIIPDELGYGYLRGEA</sequence>
<proteinExistence type="predicted"/>
<reference evidence="1 2" key="1">
    <citation type="journal article" date="2019" name="Sci. Rep.">
        <title>Orb-weaving spider Araneus ventricosus genome elucidates the spidroin gene catalogue.</title>
        <authorList>
            <person name="Kono N."/>
            <person name="Nakamura H."/>
            <person name="Ohtoshi R."/>
            <person name="Moran D.A.P."/>
            <person name="Shinohara A."/>
            <person name="Yoshida Y."/>
            <person name="Fujiwara M."/>
            <person name="Mori M."/>
            <person name="Tomita M."/>
            <person name="Arakawa K."/>
        </authorList>
    </citation>
    <scope>NUCLEOTIDE SEQUENCE [LARGE SCALE GENOMIC DNA]</scope>
</reference>